<dbReference type="Pfam" id="PF01094">
    <property type="entry name" value="ANF_receptor"/>
    <property type="match status" value="1"/>
</dbReference>
<gene>
    <name evidence="16" type="ORF">RFH988_LOCUS34612</name>
</gene>
<dbReference type="InterPro" id="IPR001320">
    <property type="entry name" value="Iontro_rcpt_C"/>
</dbReference>
<dbReference type="SUPFAM" id="SSF53850">
    <property type="entry name" value="Periplasmic binding protein-like II"/>
    <property type="match status" value="2"/>
</dbReference>
<dbReference type="PANTHER" id="PTHR18966">
    <property type="entry name" value="IONOTROPIC GLUTAMATE RECEPTOR"/>
    <property type="match status" value="1"/>
</dbReference>
<evidence type="ECO:0000256" key="1">
    <source>
        <dbReference type="ARBA" id="ARBA00004141"/>
    </source>
</evidence>
<dbReference type="SMART" id="SM00079">
    <property type="entry name" value="PBPe"/>
    <property type="match status" value="2"/>
</dbReference>
<dbReference type="GO" id="GO:0045211">
    <property type="term" value="C:postsynaptic membrane"/>
    <property type="evidence" value="ECO:0007669"/>
    <property type="project" value="UniProtKB-SubCell"/>
</dbReference>
<dbReference type="GO" id="GO:0015276">
    <property type="term" value="F:ligand-gated monoatomic ion channel activity"/>
    <property type="evidence" value="ECO:0007669"/>
    <property type="project" value="InterPro"/>
</dbReference>
<protein>
    <recommendedName>
        <fullName evidence="15">Ionotropic glutamate receptor C-terminal domain-containing protein</fullName>
    </recommendedName>
</protein>
<dbReference type="Pfam" id="PF00497">
    <property type="entry name" value="SBP_bac_3"/>
    <property type="match status" value="1"/>
</dbReference>
<dbReference type="Pfam" id="PF00060">
    <property type="entry name" value="Lig_chan"/>
    <property type="match status" value="1"/>
</dbReference>
<evidence type="ECO:0000256" key="11">
    <source>
        <dbReference type="ARBA" id="ARBA00023286"/>
    </source>
</evidence>
<keyword evidence="7 14" id="KW-0472">Membrane</keyword>
<evidence type="ECO:0000256" key="12">
    <source>
        <dbReference type="ARBA" id="ARBA00023303"/>
    </source>
</evidence>
<evidence type="ECO:0000256" key="6">
    <source>
        <dbReference type="ARBA" id="ARBA00023065"/>
    </source>
</evidence>
<dbReference type="EMBL" id="CAJNOO010004866">
    <property type="protein sequence ID" value="CAF1396460.1"/>
    <property type="molecule type" value="Genomic_DNA"/>
</dbReference>
<feature type="transmembrane region" description="Helical" evidence="14">
    <location>
        <begin position="770"/>
        <end position="790"/>
    </location>
</feature>
<feature type="transmembrane region" description="Helical" evidence="14">
    <location>
        <begin position="707"/>
        <end position="725"/>
    </location>
</feature>
<evidence type="ECO:0000256" key="2">
    <source>
        <dbReference type="ARBA" id="ARBA00022448"/>
    </source>
</evidence>
<keyword evidence="2" id="KW-0813">Transport</keyword>
<dbReference type="Pfam" id="PF10613">
    <property type="entry name" value="Lig_chan-Glu_bd"/>
    <property type="match status" value="1"/>
</dbReference>
<dbReference type="Gene3D" id="3.40.190.10">
    <property type="entry name" value="Periplasmic binding protein-like II"/>
    <property type="match status" value="4"/>
</dbReference>
<accession>A0A815KJ88</accession>
<keyword evidence="6" id="KW-0406">Ion transport</keyword>
<dbReference type="InterPro" id="IPR001828">
    <property type="entry name" value="ANF_lig-bd_rcpt"/>
</dbReference>
<comment type="caution">
    <text evidence="16">The sequence shown here is derived from an EMBL/GenBank/DDBJ whole genome shotgun (WGS) entry which is preliminary data.</text>
</comment>
<evidence type="ECO:0000256" key="10">
    <source>
        <dbReference type="ARBA" id="ARBA00023257"/>
    </source>
</evidence>
<dbReference type="InterPro" id="IPR028082">
    <property type="entry name" value="Peripla_BP_I"/>
</dbReference>
<evidence type="ECO:0000256" key="5">
    <source>
        <dbReference type="ARBA" id="ARBA00023018"/>
    </source>
</evidence>
<evidence type="ECO:0000313" key="16">
    <source>
        <dbReference type="EMBL" id="CAF1396460.1"/>
    </source>
</evidence>
<comment type="subcellular location">
    <subcellularLocation>
        <location evidence="1">Membrane</location>
        <topology evidence="1">Multi-pass membrane protein</topology>
    </subcellularLocation>
    <subcellularLocation>
        <location evidence="13">Postsynaptic cell membrane</location>
    </subcellularLocation>
</comment>
<evidence type="ECO:0000259" key="15">
    <source>
        <dbReference type="SMART" id="SM00079"/>
    </source>
</evidence>
<keyword evidence="3 14" id="KW-0812">Transmembrane</keyword>
<keyword evidence="11" id="KW-1071">Ligand-gated ion channel</keyword>
<feature type="domain" description="Ionotropic glutamate receptor C-terminal" evidence="15">
    <location>
        <begin position="584"/>
        <end position="929"/>
    </location>
</feature>
<dbReference type="AlphaFoldDB" id="A0A815KJ88"/>
<proteinExistence type="predicted"/>
<dbReference type="Proteomes" id="UP000663882">
    <property type="component" value="Unassembled WGS sequence"/>
</dbReference>
<evidence type="ECO:0000256" key="7">
    <source>
        <dbReference type="ARBA" id="ARBA00023136"/>
    </source>
</evidence>
<keyword evidence="8" id="KW-0675">Receptor</keyword>
<dbReference type="SUPFAM" id="SSF53822">
    <property type="entry name" value="Periplasmic binding protein-like I"/>
    <property type="match status" value="1"/>
</dbReference>
<evidence type="ECO:0000256" key="13">
    <source>
        <dbReference type="ARBA" id="ARBA00034100"/>
    </source>
</evidence>
<evidence type="ECO:0000256" key="4">
    <source>
        <dbReference type="ARBA" id="ARBA00022989"/>
    </source>
</evidence>
<keyword evidence="4 14" id="KW-1133">Transmembrane helix</keyword>
<dbReference type="InterPro" id="IPR001638">
    <property type="entry name" value="Solute-binding_3/MltF_N"/>
</dbReference>
<reference evidence="16" key="1">
    <citation type="submission" date="2021-02" db="EMBL/GenBank/DDBJ databases">
        <authorList>
            <person name="Nowell W R."/>
        </authorList>
    </citation>
    <scope>NUCLEOTIDE SEQUENCE</scope>
</reference>
<dbReference type="Gene3D" id="3.40.50.2300">
    <property type="match status" value="2"/>
</dbReference>
<evidence type="ECO:0000256" key="14">
    <source>
        <dbReference type="SAM" id="Phobius"/>
    </source>
</evidence>
<dbReference type="InterPro" id="IPR015683">
    <property type="entry name" value="Ionotropic_Glu_rcpt"/>
</dbReference>
<keyword evidence="5" id="KW-0770">Synapse</keyword>
<feature type="transmembrane region" description="Helical" evidence="14">
    <location>
        <begin position="949"/>
        <end position="967"/>
    </location>
</feature>
<evidence type="ECO:0000256" key="9">
    <source>
        <dbReference type="ARBA" id="ARBA00023180"/>
    </source>
</evidence>
<keyword evidence="12" id="KW-0407">Ion channel</keyword>
<dbReference type="OrthoDB" id="5984008at2759"/>
<dbReference type="Gene3D" id="1.10.287.70">
    <property type="match status" value="1"/>
</dbReference>
<dbReference type="InterPro" id="IPR019594">
    <property type="entry name" value="Glu/Gly-bd"/>
</dbReference>
<feature type="non-terminal residue" evidence="16">
    <location>
        <position position="1"/>
    </location>
</feature>
<feature type="domain" description="Ionotropic glutamate receptor C-terminal" evidence="15">
    <location>
        <begin position="55"/>
        <end position="338"/>
    </location>
</feature>
<evidence type="ECO:0000256" key="8">
    <source>
        <dbReference type="ARBA" id="ARBA00023170"/>
    </source>
</evidence>
<dbReference type="SUPFAM" id="SSF81324">
    <property type="entry name" value="Voltage-gated potassium channels"/>
    <property type="match status" value="1"/>
</dbReference>
<keyword evidence="10" id="KW-0628">Postsynaptic cell membrane</keyword>
<evidence type="ECO:0000313" key="17">
    <source>
        <dbReference type="Proteomes" id="UP000663882"/>
    </source>
</evidence>
<feature type="transmembrane region" description="Helical" evidence="14">
    <location>
        <begin position="737"/>
        <end position="758"/>
    </location>
</feature>
<name>A0A815KJ88_9BILA</name>
<organism evidence="16 17">
    <name type="scientific">Rotaria sordida</name>
    <dbReference type="NCBI Taxonomy" id="392033"/>
    <lineage>
        <taxon>Eukaryota</taxon>
        <taxon>Metazoa</taxon>
        <taxon>Spiralia</taxon>
        <taxon>Gnathifera</taxon>
        <taxon>Rotifera</taxon>
        <taxon>Eurotatoria</taxon>
        <taxon>Bdelloidea</taxon>
        <taxon>Philodinida</taxon>
        <taxon>Philodinidae</taxon>
        <taxon>Rotaria</taxon>
    </lineage>
</organism>
<evidence type="ECO:0000256" key="3">
    <source>
        <dbReference type="ARBA" id="ARBA00022692"/>
    </source>
</evidence>
<sequence length="982" mass="111707">YVQNLQSFSNGLNFVPVLEYTDSDDWNFYKQRTNIVWPGNSLIISTDRAILKGKRLRIGIIESIPFTIIINYIDNLGQNKTKYTGYICDLIELLKNKIGFVSDIQLVQSNQPYSESVEAVAKGDYDIIIGDVTITATRKESVDFSNVIFDTSVGIIARRMPNVNIDPLSFLKSFSSQLCNIVGYGVDFNVNTAAGRLLTSDLTIPKSKDIISGIDDIKNGKIPSDRIGVLVDTAIEEYYLREISFGRRDYYPLKSRKELYDSLLEGIIDVAFLDSAIAEYFTDNIYCNLTLIGEDFRKGGYGIIIPKKWVYANDLDVQILSLRESGQLEQLRRKCIHDNLKNKLTHSESRIVILWVQSTYIRLILQDALKLNLVGPEFIWILSSSTSLDFFNKKYDEKLIGLLTIEPVTGTFVNVSINTTLLNAAYNIWQKYELESFPGSSKVNSFALFAFDATWSLIKSLEKLCSIIKNNSSSSCLSFIESSFCFDRRFIQSDLLLNSINQIEFLGVSGPIKFNLNSNRTDRINGSYYYVQNLQSSSNGLNFVPVLEYVDSDDWNFYKQTTDIVWPGNSLRILTDRAMLKGKHLRIGIIESIPFIIIINSIDNLGQNKTKYIGYICDLIERLKNEIGFIPEIQLVQSNQPYLESVQAVVNGDYDIVIDDVTITAKRKESVDFSNVIFDTSVGIIARRIPDVNIDPLSFLKPFSSQLWLLVFGICIYAAFLLCLIERQDNERLQNRSILFQFLMSVWYSFGNIVGYGVDFNVNTAAGRLLTASLYILSLILLATYTANLASDLTVSKSKDIISGIDDIKDGKIPSDRIGILVNTSLEEYYLKEIPFGRRDYYPLKSRKELYDSSLEGVIDVAFLDSAIAEYFTNNIYCNLTLIGEDFRKGGYEIIIPKKWVYANDLDVQILSLRESGQLEQLRRKWFQKKICPISYEISTAIQIKSMSGLFLIFGLITILSFLLFLWSKRSTFKKHFFNLLS</sequence>
<keyword evidence="9" id="KW-0325">Glycoprotein</keyword>